<feature type="DNA-binding region" description="Homeobox" evidence="10">
    <location>
        <begin position="97"/>
        <end position="156"/>
    </location>
</feature>
<feature type="region of interest" description="Disordered" evidence="12">
    <location>
        <begin position="153"/>
        <end position="180"/>
    </location>
</feature>
<dbReference type="CDD" id="cd00086">
    <property type="entry name" value="homeodomain"/>
    <property type="match status" value="1"/>
</dbReference>
<sequence>MMDSRILEHPHAQFGGMVGFPYPIGHHHVYELAGHQLQAAAAAAASVPFSIDGLLNGSCAASVVNPTPLLPSGCGDSQPFKLSDAGDPDKESPGCKRRRTRTNFTGWQLEELEKAFNESHYPDVFMREALALRLDLVESRVQVWFQNRRAKWRKKENTKKGPGRPAHNSHPTTCSGEPMDPEEIARKELEKMAKKKRKHEKKLLKSQARNLHSPSGLSVNSSTQSSDSDGGGGLSPDPPDGCKASLGGPPNPPLPGSCDPTGPAFYPANRGGGGCSSTSCPAKEASPSGSDCPAPPSSTARPPGGFPKLNPFSVESLLSDSPPRRKAPLDFPPALAPCAPTARTLIGKGHFLLYPITQPLGFIVPQTALKGHPGQEPPQRGSPPPAANPSPDPAPPKSSTTAAISSTPGSEPAGALGPRKAAPSPPAPATASSSSSPPSYCDSSSPQADSSGAAAAQPKSPLLLHPPAKDACQSRDNSDCRAEPGCPEETSNLDCEEVDME</sequence>
<dbReference type="SMART" id="SM00389">
    <property type="entry name" value="HOX"/>
    <property type="match status" value="1"/>
</dbReference>
<keyword evidence="14" id="KW-1185">Reference proteome</keyword>
<reference evidence="15" key="1">
    <citation type="submission" date="2025-08" db="UniProtKB">
        <authorList>
            <consortium name="RefSeq"/>
        </authorList>
    </citation>
    <scope>IDENTIFICATION</scope>
</reference>
<feature type="region of interest" description="Disordered" evidence="12">
    <location>
        <begin position="192"/>
        <end position="339"/>
    </location>
</feature>
<keyword evidence="6 10" id="KW-0371">Homeobox</keyword>
<dbReference type="PROSITE" id="PS50071">
    <property type="entry name" value="HOMEOBOX_2"/>
    <property type="match status" value="1"/>
</dbReference>
<feature type="domain" description="Homeobox" evidence="13">
    <location>
        <begin position="95"/>
        <end position="155"/>
    </location>
</feature>
<feature type="region of interest" description="Disordered" evidence="12">
    <location>
        <begin position="365"/>
        <end position="501"/>
    </location>
</feature>
<evidence type="ECO:0000313" key="14">
    <source>
        <dbReference type="Proteomes" id="UP000694871"/>
    </source>
</evidence>
<keyword evidence="5 10" id="KW-0238">DNA-binding</keyword>
<evidence type="ECO:0000256" key="3">
    <source>
        <dbReference type="ARBA" id="ARBA00022902"/>
    </source>
</evidence>
<dbReference type="RefSeq" id="XP_015283125.1">
    <property type="nucleotide sequence ID" value="XM_015427639.1"/>
</dbReference>
<keyword evidence="1" id="KW-0217">Developmental protein</keyword>
<keyword evidence="8 10" id="KW-0539">Nucleus</keyword>
<evidence type="ECO:0000256" key="5">
    <source>
        <dbReference type="ARBA" id="ARBA00023125"/>
    </source>
</evidence>
<comment type="similarity">
    <text evidence="9">Belongs to the paired homeobox family. Unc-4 subfamily.</text>
</comment>
<feature type="region of interest" description="Disordered" evidence="12">
    <location>
        <begin position="75"/>
        <end position="99"/>
    </location>
</feature>
<dbReference type="Pfam" id="PF00046">
    <property type="entry name" value="Homeodomain"/>
    <property type="match status" value="1"/>
</dbReference>
<protein>
    <submittedName>
        <fullName evidence="15">Homeobox protein unc-4 homolog</fullName>
    </submittedName>
</protein>
<dbReference type="SUPFAM" id="SSF46689">
    <property type="entry name" value="Homeodomain-like"/>
    <property type="match status" value="1"/>
</dbReference>
<keyword evidence="7" id="KW-0804">Transcription</keyword>
<evidence type="ECO:0000256" key="2">
    <source>
        <dbReference type="ARBA" id="ARBA00022782"/>
    </source>
</evidence>
<accession>A0ABM1LAY8</accession>
<evidence type="ECO:0000256" key="6">
    <source>
        <dbReference type="ARBA" id="ARBA00023155"/>
    </source>
</evidence>
<feature type="compositionally biased region" description="Basic residues" evidence="12">
    <location>
        <begin position="193"/>
        <end position="204"/>
    </location>
</feature>
<keyword evidence="2" id="KW-0221">Differentiation</keyword>
<dbReference type="InterPro" id="IPR017970">
    <property type="entry name" value="Homeobox_CS"/>
</dbReference>
<gene>
    <name evidence="15" type="primary">UNCX</name>
</gene>
<evidence type="ECO:0000256" key="11">
    <source>
        <dbReference type="RuleBase" id="RU000682"/>
    </source>
</evidence>
<evidence type="ECO:0000256" key="9">
    <source>
        <dbReference type="ARBA" id="ARBA00038351"/>
    </source>
</evidence>
<evidence type="ECO:0000256" key="1">
    <source>
        <dbReference type="ARBA" id="ARBA00022473"/>
    </source>
</evidence>
<feature type="compositionally biased region" description="Pro residues" evidence="12">
    <location>
        <begin position="380"/>
        <end position="396"/>
    </location>
</feature>
<feature type="compositionally biased region" description="Basic and acidic residues" evidence="12">
    <location>
        <begin position="472"/>
        <end position="482"/>
    </location>
</feature>
<dbReference type="PANTHER" id="PTHR46799">
    <property type="entry name" value="HOMEOBOX PROTEIN UNC-4 HOMOLOG"/>
    <property type="match status" value="1"/>
</dbReference>
<dbReference type="GO" id="GO:0003677">
    <property type="term" value="F:DNA binding"/>
    <property type="evidence" value="ECO:0007669"/>
    <property type="project" value="UniProtKB-KW"/>
</dbReference>
<keyword evidence="4" id="KW-0805">Transcription regulation</keyword>
<dbReference type="PROSITE" id="PS00027">
    <property type="entry name" value="HOMEOBOX_1"/>
    <property type="match status" value="1"/>
</dbReference>
<comment type="subcellular location">
    <subcellularLocation>
        <location evidence="10 11">Nucleus</location>
    </subcellularLocation>
</comment>
<dbReference type="GeneID" id="107124234"/>
<evidence type="ECO:0000256" key="4">
    <source>
        <dbReference type="ARBA" id="ARBA00023015"/>
    </source>
</evidence>
<feature type="compositionally biased region" description="Low complexity" evidence="12">
    <location>
        <begin position="397"/>
        <end position="410"/>
    </location>
</feature>
<dbReference type="PANTHER" id="PTHR46799:SF1">
    <property type="entry name" value="HOMEOBOX PROTEIN UNC-4 HOMOLOG"/>
    <property type="match status" value="1"/>
</dbReference>
<keyword evidence="3" id="KW-0524">Neurogenesis</keyword>
<name>A0ABM1LAY8_GEKJA</name>
<evidence type="ECO:0000256" key="12">
    <source>
        <dbReference type="SAM" id="MobiDB-lite"/>
    </source>
</evidence>
<dbReference type="Proteomes" id="UP000694871">
    <property type="component" value="Unplaced"/>
</dbReference>
<feature type="compositionally biased region" description="Polar residues" evidence="12">
    <location>
        <begin position="207"/>
        <end position="224"/>
    </location>
</feature>
<feature type="compositionally biased region" description="Low complexity" evidence="12">
    <location>
        <begin position="429"/>
        <end position="446"/>
    </location>
</feature>
<dbReference type="InterPro" id="IPR009057">
    <property type="entry name" value="Homeodomain-like_sf"/>
</dbReference>
<dbReference type="Gene3D" id="1.10.10.60">
    <property type="entry name" value="Homeodomain-like"/>
    <property type="match status" value="1"/>
</dbReference>
<evidence type="ECO:0000313" key="15">
    <source>
        <dbReference type="RefSeq" id="XP_015283125.1"/>
    </source>
</evidence>
<organism evidence="14 15">
    <name type="scientific">Gekko japonicus</name>
    <name type="common">Schlegel's Japanese gecko</name>
    <dbReference type="NCBI Taxonomy" id="146911"/>
    <lineage>
        <taxon>Eukaryota</taxon>
        <taxon>Metazoa</taxon>
        <taxon>Chordata</taxon>
        <taxon>Craniata</taxon>
        <taxon>Vertebrata</taxon>
        <taxon>Euteleostomi</taxon>
        <taxon>Lepidosauria</taxon>
        <taxon>Squamata</taxon>
        <taxon>Bifurcata</taxon>
        <taxon>Gekkota</taxon>
        <taxon>Gekkonidae</taxon>
        <taxon>Gekkoninae</taxon>
        <taxon>Gekko</taxon>
    </lineage>
</organism>
<evidence type="ECO:0000256" key="10">
    <source>
        <dbReference type="PROSITE-ProRule" id="PRU00108"/>
    </source>
</evidence>
<evidence type="ECO:0000256" key="7">
    <source>
        <dbReference type="ARBA" id="ARBA00023163"/>
    </source>
</evidence>
<proteinExistence type="inferred from homology"/>
<evidence type="ECO:0000256" key="8">
    <source>
        <dbReference type="ARBA" id="ARBA00023242"/>
    </source>
</evidence>
<dbReference type="InterPro" id="IPR001356">
    <property type="entry name" value="HD"/>
</dbReference>
<evidence type="ECO:0000259" key="13">
    <source>
        <dbReference type="PROSITE" id="PS50071"/>
    </source>
</evidence>